<reference evidence="5 8" key="2">
    <citation type="submission" date="2017-10" db="EMBL/GenBank/DDBJ databases">
        <title>Draft genomes of the Enterococcus faecium isolated from human feces before and after Helicobacter pylori eradication therapy.</title>
        <authorList>
            <person name="Prianichniikov N.A."/>
            <person name="Glushchenko O.E."/>
            <person name="Malakhova M.V."/>
        </authorList>
    </citation>
    <scope>NUCLEOTIDE SEQUENCE [LARGE SCALE GENOMIC DNA]</scope>
    <source>
        <strain evidence="5 8">Hp_5-7</strain>
    </source>
</reference>
<dbReference type="GO" id="GO:0016740">
    <property type="term" value="F:transferase activity"/>
    <property type="evidence" value="ECO:0007669"/>
    <property type="project" value="UniProtKB-KW"/>
</dbReference>
<evidence type="ECO:0000313" key="10">
    <source>
        <dbReference type="Proteomes" id="UP000469871"/>
    </source>
</evidence>
<dbReference type="EMBL" id="JAIFOC010000039">
    <property type="protein sequence ID" value="MBX4222338.1"/>
    <property type="molecule type" value="Genomic_DNA"/>
</dbReference>
<dbReference type="Proteomes" id="UP000224303">
    <property type="component" value="Unassembled WGS sequence"/>
</dbReference>
<reference evidence="4 7" key="1">
    <citation type="submission" date="2017-02" db="EMBL/GenBank/DDBJ databases">
        <title>Clonality and virulence of isolates of VRE in Hematopoietic Stem Cell Transplanted (HSCT) patients.</title>
        <authorList>
            <person name="Marchi A.P."/>
            <person name="Martins R.C."/>
            <person name="Marie S.K."/>
            <person name="Levin A.S."/>
            <person name="Costa S.F."/>
        </authorList>
    </citation>
    <scope>NUCLEOTIDE SEQUENCE [LARGE SCALE GENOMIC DNA]</scope>
    <source>
        <strain evidence="4 7">LIM1759</strain>
    </source>
</reference>
<organism evidence="5 8">
    <name type="scientific">Enterococcus faecium</name>
    <name type="common">Streptococcus faecium</name>
    <dbReference type="NCBI Taxonomy" id="1352"/>
    <lineage>
        <taxon>Bacteria</taxon>
        <taxon>Bacillati</taxon>
        <taxon>Bacillota</taxon>
        <taxon>Bacilli</taxon>
        <taxon>Lactobacillales</taxon>
        <taxon>Enterococcaceae</taxon>
        <taxon>Enterococcus</taxon>
    </lineage>
</organism>
<dbReference type="Gene3D" id="3.40.630.30">
    <property type="match status" value="1"/>
</dbReference>
<evidence type="ECO:0000313" key="6">
    <source>
        <dbReference type="EMBL" id="PZM56562.1"/>
    </source>
</evidence>
<dbReference type="GeneID" id="66454075"/>
<dbReference type="EMBL" id="JAMWMK010000005">
    <property type="protein sequence ID" value="MDC4247363.1"/>
    <property type="molecule type" value="Genomic_DNA"/>
</dbReference>
<reference evidence="1 10" key="4">
    <citation type="submission" date="2019-10" db="EMBL/GenBank/DDBJ databases">
        <title>Evolutionary dynamics of vancomycin-resistant Enterococcus faecium during gastrointestinal tract colonization and bloodstream infection in immunocompromised pediatric patients.</title>
        <authorList>
            <person name="Chilambi G.S."/>
            <person name="Nordstrom H.R."/>
            <person name="Evans D.R."/>
            <person name="Ferrolino J."/>
            <person name="Hayden R.T."/>
            <person name="Maron G.M."/>
            <person name="Vo A.N."/>
            <person name="Gilmore M.S."/>
            <person name="Wolf J."/>
            <person name="Rosch J.W."/>
            <person name="Van Tyne D."/>
        </authorList>
    </citation>
    <scope>NUCLEOTIDE SEQUENCE [LARGE SCALE GENOMIC DNA]</scope>
    <source>
        <strain evidence="1 10">VRECG27</strain>
    </source>
</reference>
<sequence>MQKNGEKCGMTKEVVIRKVRFLNNQYYDSVKYGILWEELAD</sequence>
<keyword evidence="5" id="KW-0808">Transferase</keyword>
<dbReference type="EMBL" id="QHGU01000011">
    <property type="protein sequence ID" value="PZM56562.1"/>
    <property type="molecule type" value="Genomic_DNA"/>
</dbReference>
<evidence type="ECO:0000313" key="5">
    <source>
        <dbReference type="EMBL" id="PHL22654.1"/>
    </source>
</evidence>
<evidence type="ECO:0000313" key="1">
    <source>
        <dbReference type="EMBL" id="KAB7576516.1"/>
    </source>
</evidence>
<gene>
    <name evidence="4" type="ORF">B1P95_11245</name>
    <name evidence="5" type="ORF">CQR37_02205</name>
    <name evidence="6" type="ORF">DKP91_03610</name>
    <name evidence="1" type="ORF">GBM73_03920</name>
    <name evidence="2" type="ORF">KYX88_05685</name>
    <name evidence="3" type="ORF">M3X98_04730</name>
</gene>
<evidence type="ECO:0000313" key="7">
    <source>
        <dbReference type="Proteomes" id="UP000191171"/>
    </source>
</evidence>
<accession>A0A1B5FTI4</accession>
<evidence type="ECO:0000313" key="2">
    <source>
        <dbReference type="EMBL" id="MBX4222338.1"/>
    </source>
</evidence>
<name>A0A1B5FTI4_ENTFC</name>
<dbReference type="Proteomes" id="UP000469871">
    <property type="component" value="Unassembled WGS sequence"/>
</dbReference>
<dbReference type="Proteomes" id="UP001141166">
    <property type="component" value="Unassembled WGS sequence"/>
</dbReference>
<dbReference type="EMBL" id="MVGJ01000068">
    <property type="protein sequence ID" value="OOL80389.1"/>
    <property type="molecule type" value="Genomic_DNA"/>
</dbReference>
<reference evidence="3" key="6">
    <citation type="submission" date="2022-05" db="EMBL/GenBank/DDBJ databases">
        <title>Draft genome sequences of Clostridium perfringens strains isolated from Peru.</title>
        <authorList>
            <person name="Hurtado R."/>
            <person name="Lima L."/>
            <person name="Sousa T."/>
            <person name="Jaiswal A.K."/>
            <person name="Tiwari S."/>
            <person name="Maturrano L."/>
            <person name="Brenig B."/>
            <person name="Azevedo V."/>
        </authorList>
    </citation>
    <scope>NUCLEOTIDE SEQUENCE</scope>
    <source>
        <strain evidence="3">CP4</strain>
    </source>
</reference>
<comment type="caution">
    <text evidence="5">The sequence shown here is derived from an EMBL/GenBank/DDBJ whole genome shotgun (WGS) entry which is preliminary data.</text>
</comment>
<dbReference type="EMBL" id="PCGC01000003">
    <property type="protein sequence ID" value="PHL22654.1"/>
    <property type="molecule type" value="Genomic_DNA"/>
</dbReference>
<dbReference type="AlphaFoldDB" id="A0A1B5FTI4"/>
<dbReference type="Proteomes" id="UP001139644">
    <property type="component" value="Unassembled WGS sequence"/>
</dbReference>
<evidence type="ECO:0000313" key="8">
    <source>
        <dbReference type="Proteomes" id="UP000224303"/>
    </source>
</evidence>
<reference evidence="2" key="5">
    <citation type="journal article" date="2022" name="J. Anim. Sci.">
        <title>Whole genome sequence analyses-based assessment of virulence potential and antimicrobial susceptibilities and resistance of Enterococcus faecium strains isolated from commercial swine and cattle probiotic products.</title>
        <authorList>
            <person name="Shridhar P.B."/>
            <person name="Amachawadi R.G."/>
            <person name="Tokach M."/>
            <person name="Patel I."/>
            <person name="Gangiredla J."/>
            <person name="Mammel M."/>
            <person name="Nagaraja T.G."/>
        </authorList>
    </citation>
    <scope>NUCLEOTIDE SEQUENCE</scope>
    <source>
        <strain evidence="2">EF215</strain>
    </source>
</reference>
<dbReference type="RefSeq" id="WP_002296999.1">
    <property type="nucleotide sequence ID" value="NZ_AP022341.1"/>
</dbReference>
<evidence type="ECO:0000313" key="3">
    <source>
        <dbReference type="EMBL" id="MDC4247363.1"/>
    </source>
</evidence>
<dbReference type="EMBL" id="WEFP01000001">
    <property type="protein sequence ID" value="KAB7576516.1"/>
    <property type="molecule type" value="Genomic_DNA"/>
</dbReference>
<dbReference type="Proteomes" id="UP000249070">
    <property type="component" value="Unassembled WGS sequence"/>
</dbReference>
<protein>
    <submittedName>
        <fullName evidence="1 5">N-acetyltransferase</fullName>
    </submittedName>
</protein>
<proteinExistence type="predicted"/>
<evidence type="ECO:0000313" key="9">
    <source>
        <dbReference type="Proteomes" id="UP000249070"/>
    </source>
</evidence>
<dbReference type="Proteomes" id="UP000191171">
    <property type="component" value="Unassembled WGS sequence"/>
</dbReference>
<evidence type="ECO:0000313" key="4">
    <source>
        <dbReference type="EMBL" id="OOL80389.1"/>
    </source>
</evidence>
<reference evidence="6 9" key="3">
    <citation type="submission" date="2018-05" db="EMBL/GenBank/DDBJ databases">
        <title>Vancomycin-resistant Enterococcus faecium strain from Chelyabinsk, Russia.</title>
        <authorList>
            <person name="Gostev V."/>
            <person name="Goncharov A."/>
            <person name="Kolodzhieva V."/>
            <person name="Suvorov A."/>
            <person name="Sidorenko S."/>
            <person name="Zueva L."/>
        </authorList>
    </citation>
    <scope>NUCLEOTIDE SEQUENCE [LARGE SCALE GENOMIC DNA]</scope>
    <source>
        <strain evidence="6 9">20</strain>
    </source>
</reference>